<organism evidence="1 2">
    <name type="scientific">Ajellomyces capsulatus</name>
    <name type="common">Darling's disease fungus</name>
    <name type="synonym">Histoplasma capsulatum</name>
    <dbReference type="NCBI Taxonomy" id="5037"/>
    <lineage>
        <taxon>Eukaryota</taxon>
        <taxon>Fungi</taxon>
        <taxon>Dikarya</taxon>
        <taxon>Ascomycota</taxon>
        <taxon>Pezizomycotina</taxon>
        <taxon>Eurotiomycetes</taxon>
        <taxon>Eurotiomycetidae</taxon>
        <taxon>Onygenales</taxon>
        <taxon>Ajellomycetaceae</taxon>
        <taxon>Histoplasma</taxon>
    </lineage>
</organism>
<gene>
    <name evidence="1" type="ORF">I7I52_02525</name>
</gene>
<dbReference type="AlphaFoldDB" id="A0A8H7ZAK8"/>
<evidence type="ECO:0000313" key="2">
    <source>
        <dbReference type="Proteomes" id="UP000670092"/>
    </source>
</evidence>
<name>A0A8H7ZAK8_AJECA</name>
<comment type="caution">
    <text evidence="1">The sequence shown here is derived from an EMBL/GenBank/DDBJ whole genome shotgun (WGS) entry which is preliminary data.</text>
</comment>
<accession>A0A8H7ZAK8</accession>
<dbReference type="EMBL" id="JAEVHI010000001">
    <property type="protein sequence ID" value="KAG5304260.1"/>
    <property type="molecule type" value="Genomic_DNA"/>
</dbReference>
<protein>
    <submittedName>
        <fullName evidence="1">Uncharacterized protein</fullName>
    </submittedName>
</protein>
<proteinExistence type="predicted"/>
<dbReference type="VEuPathDB" id="FungiDB:I7I52_02525"/>
<sequence length="63" mass="7621">MRRSSQWGMDWRLRTLGGPIYIRTCWHTGIKLRFIHGRILRMLFPREVSVSCYWRSIANKRIG</sequence>
<reference evidence="1 2" key="1">
    <citation type="submission" date="2021-01" db="EMBL/GenBank/DDBJ databases">
        <title>Chromosome-level genome assembly of a human fungal pathogen reveals clustering of transcriptionally co-regulated genes.</title>
        <authorList>
            <person name="Voorhies M."/>
            <person name="Cohen S."/>
            <person name="Shea T.P."/>
            <person name="Petrus S."/>
            <person name="Munoz J.F."/>
            <person name="Poplawski S."/>
            <person name="Goldman W.E."/>
            <person name="Michael T."/>
            <person name="Cuomo C.A."/>
            <person name="Sil A."/>
            <person name="Beyhan S."/>
        </authorList>
    </citation>
    <scope>NUCLEOTIDE SEQUENCE [LARGE SCALE GENOMIC DNA]</scope>
    <source>
        <strain evidence="1 2">G184AR</strain>
    </source>
</reference>
<evidence type="ECO:0000313" key="1">
    <source>
        <dbReference type="EMBL" id="KAG5304260.1"/>
    </source>
</evidence>
<dbReference type="Proteomes" id="UP000670092">
    <property type="component" value="Unassembled WGS sequence"/>
</dbReference>